<evidence type="ECO:0008006" key="5">
    <source>
        <dbReference type="Google" id="ProtNLM"/>
    </source>
</evidence>
<dbReference type="Pfam" id="PF07769">
    <property type="entry name" value="PsiF_repeat"/>
    <property type="match status" value="2"/>
</dbReference>
<feature type="compositionally biased region" description="Polar residues" evidence="1">
    <location>
        <begin position="31"/>
        <end position="42"/>
    </location>
</feature>
<organism evidence="3 4">
    <name type="scientific">Roseateles oligotrophus</name>
    <dbReference type="NCBI Taxonomy" id="1769250"/>
    <lineage>
        <taxon>Bacteria</taxon>
        <taxon>Pseudomonadati</taxon>
        <taxon>Pseudomonadota</taxon>
        <taxon>Betaproteobacteria</taxon>
        <taxon>Burkholderiales</taxon>
        <taxon>Sphaerotilaceae</taxon>
        <taxon>Roseateles</taxon>
    </lineage>
</organism>
<keyword evidence="2" id="KW-0732">Signal</keyword>
<feature type="chain" id="PRO_5032959454" description="PsiF repeat-containing protein" evidence="2">
    <location>
        <begin position="22"/>
        <end position="102"/>
    </location>
</feature>
<evidence type="ECO:0000313" key="3">
    <source>
        <dbReference type="EMBL" id="MBB4842777.1"/>
    </source>
</evidence>
<feature type="signal peptide" evidence="2">
    <location>
        <begin position="1"/>
        <end position="21"/>
    </location>
</feature>
<name>A0A840LBT8_9BURK</name>
<evidence type="ECO:0000256" key="1">
    <source>
        <dbReference type="SAM" id="MobiDB-lite"/>
    </source>
</evidence>
<reference evidence="3 4" key="1">
    <citation type="submission" date="2020-08" db="EMBL/GenBank/DDBJ databases">
        <title>Functional genomics of gut bacteria from endangered species of beetles.</title>
        <authorList>
            <person name="Carlos-Shanley C."/>
        </authorList>
    </citation>
    <scope>NUCLEOTIDE SEQUENCE [LARGE SCALE GENOMIC DNA]</scope>
    <source>
        <strain evidence="3 4">S00239</strain>
    </source>
</reference>
<accession>A0A840LBT8</accession>
<dbReference type="InterPro" id="IPR011690">
    <property type="entry name" value="P_starv_induced_PsiF"/>
</dbReference>
<comment type="caution">
    <text evidence="3">The sequence shown here is derived from an EMBL/GenBank/DDBJ whole genome shotgun (WGS) entry which is preliminary data.</text>
</comment>
<keyword evidence="4" id="KW-1185">Reference proteome</keyword>
<evidence type="ECO:0000256" key="2">
    <source>
        <dbReference type="SAM" id="SignalP"/>
    </source>
</evidence>
<gene>
    <name evidence="3" type="ORF">HNP55_001292</name>
</gene>
<dbReference type="AlphaFoldDB" id="A0A840LBT8"/>
<dbReference type="RefSeq" id="WP_184297393.1">
    <property type="nucleotide sequence ID" value="NZ_JACHLP010000002.1"/>
</dbReference>
<sequence>MKTLISSVALAAFAFVGSAHAVAAGEAASAPTKQQTKMSSCNKDAGEKKGDERKAFMKECLSAKPAAPATQQERMKMCNTDAKGKKGDERKAFMKECLSNKG</sequence>
<protein>
    <recommendedName>
        <fullName evidence="5">PsiF repeat-containing protein</fullName>
    </recommendedName>
</protein>
<dbReference type="EMBL" id="JACHLP010000002">
    <property type="protein sequence ID" value="MBB4842777.1"/>
    <property type="molecule type" value="Genomic_DNA"/>
</dbReference>
<evidence type="ECO:0000313" key="4">
    <source>
        <dbReference type="Proteomes" id="UP000562027"/>
    </source>
</evidence>
<feature type="region of interest" description="Disordered" evidence="1">
    <location>
        <begin position="24"/>
        <end position="49"/>
    </location>
</feature>
<proteinExistence type="predicted"/>
<dbReference type="Proteomes" id="UP000562027">
    <property type="component" value="Unassembled WGS sequence"/>
</dbReference>